<protein>
    <submittedName>
        <fullName evidence="4">PRC-barrel domain-containing protein</fullName>
    </submittedName>
</protein>
<keyword evidence="2" id="KW-0732">Signal</keyword>
<proteinExistence type="predicted"/>
<dbReference type="SUPFAM" id="SSF50346">
    <property type="entry name" value="PRC-barrel domain"/>
    <property type="match status" value="1"/>
</dbReference>
<feature type="chain" id="PRO_5037036633" evidence="2">
    <location>
        <begin position="21"/>
        <end position="249"/>
    </location>
</feature>
<dbReference type="Gene3D" id="2.30.30.240">
    <property type="entry name" value="PRC-barrel domain"/>
    <property type="match status" value="1"/>
</dbReference>
<name>A0A940MLN4_9RHOB</name>
<feature type="region of interest" description="Disordered" evidence="1">
    <location>
        <begin position="35"/>
        <end position="84"/>
    </location>
</feature>
<dbReference type="Proteomes" id="UP000675940">
    <property type="component" value="Unassembled WGS sequence"/>
</dbReference>
<dbReference type="Pfam" id="PF05239">
    <property type="entry name" value="PRC"/>
    <property type="match status" value="1"/>
</dbReference>
<dbReference type="AlphaFoldDB" id="A0A940MLN4"/>
<evidence type="ECO:0000256" key="1">
    <source>
        <dbReference type="SAM" id="MobiDB-lite"/>
    </source>
</evidence>
<dbReference type="InterPro" id="IPR011033">
    <property type="entry name" value="PRC_barrel-like_sf"/>
</dbReference>
<reference evidence="4" key="1">
    <citation type="submission" date="2021-03" db="EMBL/GenBank/DDBJ databases">
        <title>Sagittula salina sp. nov. strain M10.9X isolated from the marine waste.</title>
        <authorList>
            <person name="Satari L."/>
            <person name="Molina-Menor E."/>
            <person name="Vidal-Verdu A."/>
            <person name="Pascual J."/>
            <person name="Pereto J."/>
            <person name="Porcar M."/>
        </authorList>
    </citation>
    <scope>NUCLEOTIDE SEQUENCE</scope>
    <source>
        <strain evidence="4">M10.9X</strain>
    </source>
</reference>
<feature type="domain" description="PRC-barrel" evidence="3">
    <location>
        <begin position="175"/>
        <end position="216"/>
    </location>
</feature>
<organism evidence="4 5">
    <name type="scientific">Sagittula salina</name>
    <dbReference type="NCBI Taxonomy" id="2820268"/>
    <lineage>
        <taxon>Bacteria</taxon>
        <taxon>Pseudomonadati</taxon>
        <taxon>Pseudomonadota</taxon>
        <taxon>Alphaproteobacteria</taxon>
        <taxon>Rhodobacterales</taxon>
        <taxon>Roseobacteraceae</taxon>
        <taxon>Sagittula</taxon>
    </lineage>
</organism>
<evidence type="ECO:0000313" key="4">
    <source>
        <dbReference type="EMBL" id="MBP0481858.1"/>
    </source>
</evidence>
<dbReference type="InterPro" id="IPR027275">
    <property type="entry name" value="PRC-brl_dom"/>
</dbReference>
<evidence type="ECO:0000256" key="2">
    <source>
        <dbReference type="SAM" id="SignalP"/>
    </source>
</evidence>
<comment type="caution">
    <text evidence="4">The sequence shown here is derived from an EMBL/GenBank/DDBJ whole genome shotgun (WGS) entry which is preliminary data.</text>
</comment>
<dbReference type="RefSeq" id="WP_209359714.1">
    <property type="nucleotide sequence ID" value="NZ_JAGISH010000002.1"/>
</dbReference>
<gene>
    <name evidence="4" type="ORF">J5474_05050</name>
</gene>
<evidence type="ECO:0000259" key="3">
    <source>
        <dbReference type="Pfam" id="PF05239"/>
    </source>
</evidence>
<sequence>MKRILMTTALAALMPMAALAQSSDTSADADAKLKLQQAEQAQAGESDTSATEDSTMAAEADATANADAEMSGEADSTMTAEGDAATTGDATMQATDGTLATDGTDEQIAGGVNDTAMTGEQMGMDTASMAGEDLGIAGEASANSIIGSRLYVIRGDNAGEWDATATYDQVGDGWERAGSVQDIVIGQDGKIDGIVAEVGGFLGIGDKYVLLELGQAKLVPLDGGGFDVVTHYSNEELTDMDAFDTAALQ</sequence>
<keyword evidence="5" id="KW-1185">Reference proteome</keyword>
<evidence type="ECO:0000313" key="5">
    <source>
        <dbReference type="Proteomes" id="UP000675940"/>
    </source>
</evidence>
<dbReference type="EMBL" id="JAGISH010000002">
    <property type="protein sequence ID" value="MBP0481858.1"/>
    <property type="molecule type" value="Genomic_DNA"/>
</dbReference>
<feature type="signal peptide" evidence="2">
    <location>
        <begin position="1"/>
        <end position="20"/>
    </location>
</feature>
<accession>A0A940MLN4</accession>